<dbReference type="NCBIfam" id="TIGR00372">
    <property type="entry name" value="cas4"/>
    <property type="match status" value="1"/>
</dbReference>
<evidence type="ECO:0000256" key="13">
    <source>
        <dbReference type="RuleBase" id="RU365022"/>
    </source>
</evidence>
<evidence type="ECO:0000256" key="12">
    <source>
        <dbReference type="ARBA" id="ARBA00023211"/>
    </source>
</evidence>
<keyword evidence="8 13" id="KW-0269">Exonuclease</keyword>
<evidence type="ECO:0000256" key="1">
    <source>
        <dbReference type="ARBA" id="ARBA00001966"/>
    </source>
</evidence>
<dbReference type="GO" id="GO:0004527">
    <property type="term" value="F:exonuclease activity"/>
    <property type="evidence" value="ECO:0007669"/>
    <property type="project" value="UniProtKB-KW"/>
</dbReference>
<evidence type="ECO:0000256" key="3">
    <source>
        <dbReference type="ARBA" id="ARBA00012768"/>
    </source>
</evidence>
<evidence type="ECO:0000259" key="14">
    <source>
        <dbReference type="Pfam" id="PF01930"/>
    </source>
</evidence>
<dbReference type="PANTHER" id="PTHR36531">
    <property type="entry name" value="CRISPR-ASSOCIATED EXONUCLEASE CAS4"/>
    <property type="match status" value="1"/>
</dbReference>
<proteinExistence type="inferred from homology"/>
<evidence type="ECO:0000256" key="11">
    <source>
        <dbReference type="ARBA" id="ARBA00023118"/>
    </source>
</evidence>
<organism evidence="15 16">
    <name type="scientific">Jonquetella anthropi DSM 22815</name>
    <dbReference type="NCBI Taxonomy" id="885272"/>
    <lineage>
        <taxon>Bacteria</taxon>
        <taxon>Thermotogati</taxon>
        <taxon>Synergistota</taxon>
        <taxon>Synergistia</taxon>
        <taxon>Synergistales</taxon>
        <taxon>Dethiosulfovibrionaceae</taxon>
        <taxon>Jonquetella</taxon>
    </lineage>
</organism>
<comment type="cofactor">
    <cofactor evidence="1">
        <name>[4Fe-4S] cluster</name>
        <dbReference type="ChEBI" id="CHEBI:49883"/>
    </cofactor>
</comment>
<comment type="function">
    <text evidence="13">CRISPR (clustered regularly interspaced short palindromic repeat) is an adaptive immune system that provides protection against mobile genetic elements (viruses, transposable elements and conjugative plasmids). CRISPR clusters contain sequences complementary to antecedent mobile elements and target invading nucleic acids. CRISPR clusters are transcribed and processed into CRISPR RNA (crRNA).</text>
</comment>
<evidence type="ECO:0000256" key="4">
    <source>
        <dbReference type="ARBA" id="ARBA00020049"/>
    </source>
</evidence>
<comment type="cofactor">
    <cofactor evidence="13">
        <name>Mg(2+)</name>
        <dbReference type="ChEBI" id="CHEBI:18420"/>
    </cofactor>
    <cofactor evidence="13">
        <name>Mn(2+)</name>
        <dbReference type="ChEBI" id="CHEBI:29035"/>
    </cofactor>
    <text evidence="13">Mg(2+) or Mn(2+) required for ssDNA cleavage activity.</text>
</comment>
<dbReference type="Pfam" id="PF01930">
    <property type="entry name" value="Cas_Cas4"/>
    <property type="match status" value="1"/>
</dbReference>
<dbReference type="EC" id="3.1.12.1" evidence="3 13"/>
<accession>H0UMN4</accession>
<evidence type="ECO:0000313" key="15">
    <source>
        <dbReference type="EMBL" id="EHM13737.1"/>
    </source>
</evidence>
<dbReference type="AlphaFoldDB" id="H0UMN4"/>
<dbReference type="GO" id="GO:0051607">
    <property type="term" value="P:defense response to virus"/>
    <property type="evidence" value="ECO:0007669"/>
    <property type="project" value="UniProtKB-KW"/>
</dbReference>
<keyword evidence="9 13" id="KW-0408">Iron</keyword>
<dbReference type="GO" id="GO:0046872">
    <property type="term" value="F:metal ion binding"/>
    <property type="evidence" value="ECO:0007669"/>
    <property type="project" value="UniProtKB-KW"/>
</dbReference>
<evidence type="ECO:0000313" key="16">
    <source>
        <dbReference type="Proteomes" id="UP000003806"/>
    </source>
</evidence>
<name>H0UMN4_9BACT</name>
<dbReference type="GO" id="GO:0051536">
    <property type="term" value="F:iron-sulfur cluster binding"/>
    <property type="evidence" value="ECO:0007669"/>
    <property type="project" value="UniProtKB-KW"/>
</dbReference>
<reference evidence="15 16" key="1">
    <citation type="submission" date="2011-11" db="EMBL/GenBank/DDBJ databases">
        <title>The Noncontiguous Finished genome of Jonquetella anthropi DSM 22815.</title>
        <authorList>
            <consortium name="US DOE Joint Genome Institute (JGI-PGF)"/>
            <person name="Lucas S."/>
            <person name="Copeland A."/>
            <person name="Lapidus A."/>
            <person name="Glavina del Rio T."/>
            <person name="Dalin E."/>
            <person name="Tice H."/>
            <person name="Bruce D."/>
            <person name="Goodwin L."/>
            <person name="Pitluck S."/>
            <person name="Peters L."/>
            <person name="Mikhailova N."/>
            <person name="Held B."/>
            <person name="Kyrpides N."/>
            <person name="Mavromatis K."/>
            <person name="Ivanova N."/>
            <person name="Markowitz V."/>
            <person name="Cheng J.-F."/>
            <person name="Hugenholtz P."/>
            <person name="Woyke T."/>
            <person name="Wu D."/>
            <person name="Gronow S."/>
            <person name="Wellnitz S."/>
            <person name="Brambilla E."/>
            <person name="Klenk H.-P."/>
            <person name="Eisen J.A."/>
        </authorList>
    </citation>
    <scope>NUCLEOTIDE SEQUENCE [LARGE SCALE GENOMIC DNA]</scope>
    <source>
        <strain evidence="15 16">DSM 22815</strain>
    </source>
</reference>
<dbReference type="EMBL" id="CM001376">
    <property type="protein sequence ID" value="EHM13737.1"/>
    <property type="molecule type" value="Genomic_DNA"/>
</dbReference>
<keyword evidence="7 13" id="KW-0378">Hydrolase</keyword>
<comment type="cofactor">
    <cofactor evidence="13">
        <name>iron-sulfur cluster</name>
        <dbReference type="ChEBI" id="CHEBI:30408"/>
    </cofactor>
</comment>
<comment type="similarity">
    <text evidence="2 13">Belongs to the CRISPR-associated exonuclease Cas4 family.</text>
</comment>
<dbReference type="InterPro" id="IPR011604">
    <property type="entry name" value="PDDEXK-like_dom_sf"/>
</dbReference>
<dbReference type="eggNOG" id="COG1468">
    <property type="taxonomic scope" value="Bacteria"/>
</dbReference>
<dbReference type="HOGENOM" id="CLU_102055_1_1_0"/>
<keyword evidence="6 13" id="KW-0479">Metal-binding</keyword>
<dbReference type="Gene3D" id="3.90.320.10">
    <property type="match status" value="1"/>
</dbReference>
<evidence type="ECO:0000256" key="7">
    <source>
        <dbReference type="ARBA" id="ARBA00022801"/>
    </source>
</evidence>
<keyword evidence="16" id="KW-1185">Reference proteome</keyword>
<evidence type="ECO:0000256" key="10">
    <source>
        <dbReference type="ARBA" id="ARBA00023014"/>
    </source>
</evidence>
<evidence type="ECO:0000256" key="6">
    <source>
        <dbReference type="ARBA" id="ARBA00022723"/>
    </source>
</evidence>
<keyword evidence="12 13" id="KW-0464">Manganese</keyword>
<evidence type="ECO:0000256" key="2">
    <source>
        <dbReference type="ARBA" id="ARBA00009189"/>
    </source>
</evidence>
<evidence type="ECO:0000256" key="8">
    <source>
        <dbReference type="ARBA" id="ARBA00022839"/>
    </source>
</evidence>
<gene>
    <name evidence="15" type="ORF">JonanDRAFT_1373</name>
</gene>
<dbReference type="InterPro" id="IPR013343">
    <property type="entry name" value="CRISPR-assoc_prot_Cas4"/>
</dbReference>
<feature type="domain" description="DUF83" evidence="14">
    <location>
        <begin position="22"/>
        <end position="207"/>
    </location>
</feature>
<evidence type="ECO:0000256" key="9">
    <source>
        <dbReference type="ARBA" id="ARBA00023004"/>
    </source>
</evidence>
<keyword evidence="5 13" id="KW-0540">Nuclease</keyword>
<keyword evidence="10 13" id="KW-0411">Iron-sulfur</keyword>
<dbReference type="InterPro" id="IPR051827">
    <property type="entry name" value="Cas4_exonuclease"/>
</dbReference>
<evidence type="ECO:0000256" key="5">
    <source>
        <dbReference type="ARBA" id="ARBA00022722"/>
    </source>
</evidence>
<dbReference type="PANTHER" id="PTHR36531:SF6">
    <property type="entry name" value="DNA REPLICATION ATP-DEPENDENT HELICASE_NUCLEASE DNA2"/>
    <property type="match status" value="1"/>
</dbReference>
<keyword evidence="11 13" id="KW-0051">Antiviral defense</keyword>
<dbReference type="STRING" id="885272.JonanDRAFT_1373"/>
<protein>
    <recommendedName>
        <fullName evidence="4 13">CRISPR-associated exonuclease Cas4</fullName>
        <ecNumber evidence="3 13">3.1.12.1</ecNumber>
    </recommendedName>
</protein>
<dbReference type="RefSeq" id="WP_008523301.1">
    <property type="nucleotide sequence ID" value="NZ_CM001376.1"/>
</dbReference>
<sequence length="233" mass="26333">MEKDVSGAEPRLLDGESEIFLSELQHLLFCERQWALIHMEGEWEENYLTATGTDVHQRVHSNEKEFRDGVLSVRGLPLRCVRLGLYGVSDAVEFYQSSDGVRLPQRRGRWTPLPVEYKRGRGAGGMADKVQLCGQALCLEEMLQVSVPVGVLFYAQTRRRTEVTLTKDLRDLVERLCCRARSLLQSGVLPPPEADKKCKSCSMKDLCGPELRGRGQTRQYVLNTVEAIIHETA</sequence>
<dbReference type="Proteomes" id="UP000003806">
    <property type="component" value="Chromosome"/>
</dbReference>
<dbReference type="InterPro" id="IPR022765">
    <property type="entry name" value="Dna2/Cas4_DUF83"/>
</dbReference>